<sequence>MADPTPTNPSPISVAEAPKSPQATGDLAISHFGRIAPIYDATSGGASRELARYLVDLIDKPISQTSIVLDNAAGTGQVTQEFLRWVRKYDPVTGKSPMPQTMFVVDGSDGMISTAKIQTREVMTELNLDRDYITKVNFRILKGEDLHEFKKNTFWYSFTNAGLLFFGDPVKGATEIFRTLKPGLSTIAVITTWKRLSYIDIINEAQWFFDNTLPQFKIPIADEWFTREKLFTTMVAGGLLNVEVHSTTVHYAFETHRELVDGLINLLPKLMESLDSDSKHIFRNALSWVVQKYEKIIERDGKRLVGLEMEAWVGTGRKFKAS</sequence>
<reference evidence="2" key="1">
    <citation type="journal article" date="2020" name="Stud. Mycol.">
        <title>101 Dothideomycetes genomes: a test case for predicting lifestyles and emergence of pathogens.</title>
        <authorList>
            <person name="Haridas S."/>
            <person name="Albert R."/>
            <person name="Binder M."/>
            <person name="Bloem J."/>
            <person name="Labutti K."/>
            <person name="Salamov A."/>
            <person name="Andreopoulos B."/>
            <person name="Baker S."/>
            <person name="Barry K."/>
            <person name="Bills G."/>
            <person name="Bluhm B."/>
            <person name="Cannon C."/>
            <person name="Castanera R."/>
            <person name="Culley D."/>
            <person name="Daum C."/>
            <person name="Ezra D."/>
            <person name="Gonzalez J."/>
            <person name="Henrissat B."/>
            <person name="Kuo A."/>
            <person name="Liang C."/>
            <person name="Lipzen A."/>
            <person name="Lutzoni F."/>
            <person name="Magnuson J."/>
            <person name="Mondo S."/>
            <person name="Nolan M."/>
            <person name="Ohm R."/>
            <person name="Pangilinan J."/>
            <person name="Park H.-J."/>
            <person name="Ramirez L."/>
            <person name="Alfaro M."/>
            <person name="Sun H."/>
            <person name="Tritt A."/>
            <person name="Yoshinaga Y."/>
            <person name="Zwiers L.-H."/>
            <person name="Turgeon B."/>
            <person name="Goodwin S."/>
            <person name="Spatafora J."/>
            <person name="Crous P."/>
            <person name="Grigoriev I."/>
        </authorList>
    </citation>
    <scope>NUCLEOTIDE SEQUENCE</scope>
    <source>
        <strain evidence="2">CBS 122681</strain>
    </source>
</reference>
<gene>
    <name evidence="2" type="ORF">K491DRAFT_711228</name>
</gene>
<dbReference type="GO" id="GO:0032259">
    <property type="term" value="P:methylation"/>
    <property type="evidence" value="ECO:0007669"/>
    <property type="project" value="UniProtKB-KW"/>
</dbReference>
<dbReference type="GO" id="GO:0008168">
    <property type="term" value="F:methyltransferase activity"/>
    <property type="evidence" value="ECO:0007669"/>
    <property type="project" value="UniProtKB-KW"/>
</dbReference>
<dbReference type="AlphaFoldDB" id="A0A6A6TPU0"/>
<dbReference type="OrthoDB" id="2013972at2759"/>
<dbReference type="EMBL" id="MU004296">
    <property type="protein sequence ID" value="KAF2660973.1"/>
    <property type="molecule type" value="Genomic_DNA"/>
</dbReference>
<keyword evidence="2" id="KW-0808">Transferase</keyword>
<feature type="region of interest" description="Disordered" evidence="1">
    <location>
        <begin position="1"/>
        <end position="20"/>
    </location>
</feature>
<dbReference type="Pfam" id="PF01209">
    <property type="entry name" value="Ubie_methyltran"/>
    <property type="match status" value="1"/>
</dbReference>
<dbReference type="SUPFAM" id="SSF53335">
    <property type="entry name" value="S-adenosyl-L-methionine-dependent methyltransferases"/>
    <property type="match status" value="1"/>
</dbReference>
<keyword evidence="3" id="KW-1185">Reference proteome</keyword>
<evidence type="ECO:0000256" key="1">
    <source>
        <dbReference type="SAM" id="MobiDB-lite"/>
    </source>
</evidence>
<organism evidence="2 3">
    <name type="scientific">Lophiostoma macrostomum CBS 122681</name>
    <dbReference type="NCBI Taxonomy" id="1314788"/>
    <lineage>
        <taxon>Eukaryota</taxon>
        <taxon>Fungi</taxon>
        <taxon>Dikarya</taxon>
        <taxon>Ascomycota</taxon>
        <taxon>Pezizomycotina</taxon>
        <taxon>Dothideomycetes</taxon>
        <taxon>Pleosporomycetidae</taxon>
        <taxon>Pleosporales</taxon>
        <taxon>Lophiostomataceae</taxon>
        <taxon>Lophiostoma</taxon>
    </lineage>
</organism>
<proteinExistence type="predicted"/>
<dbReference type="Proteomes" id="UP000799324">
    <property type="component" value="Unassembled WGS sequence"/>
</dbReference>
<evidence type="ECO:0000313" key="3">
    <source>
        <dbReference type="Proteomes" id="UP000799324"/>
    </source>
</evidence>
<dbReference type="Gene3D" id="3.40.50.150">
    <property type="entry name" value="Vaccinia Virus protein VP39"/>
    <property type="match status" value="1"/>
</dbReference>
<keyword evidence="2" id="KW-0489">Methyltransferase</keyword>
<evidence type="ECO:0000313" key="2">
    <source>
        <dbReference type="EMBL" id="KAF2660973.1"/>
    </source>
</evidence>
<name>A0A6A6TPU0_9PLEO</name>
<protein>
    <submittedName>
        <fullName evidence="2">S-adenosyl-L-methionine-dependent methyltransferase</fullName>
    </submittedName>
</protein>
<accession>A0A6A6TPU0</accession>
<dbReference type="InterPro" id="IPR029063">
    <property type="entry name" value="SAM-dependent_MTases_sf"/>
</dbReference>